<dbReference type="PANTHER" id="PTHR37013:SF7">
    <property type="entry name" value="INTEGRAL MEMBRANE PROTEIN"/>
    <property type="match status" value="1"/>
</dbReference>
<dbReference type="GeneID" id="63734281"/>
<dbReference type="STRING" id="1036611.A0A1L9P4H8"/>
<keyword evidence="1" id="KW-1133">Transmembrane helix</keyword>
<dbReference type="Pfam" id="PF24802">
    <property type="entry name" value="DUF7703"/>
    <property type="match status" value="1"/>
</dbReference>
<dbReference type="PANTHER" id="PTHR37013">
    <property type="entry name" value="INTEGRAL MEMBRANE PROTEIN (AFU_ORTHOLOGUE AFUA_1G05950)-RELATED"/>
    <property type="match status" value="1"/>
</dbReference>
<keyword evidence="1" id="KW-0812">Transmembrane</keyword>
<dbReference type="RefSeq" id="XP_040662188.1">
    <property type="nucleotide sequence ID" value="XM_040818770.1"/>
</dbReference>
<dbReference type="Proteomes" id="UP000184073">
    <property type="component" value="Unassembled WGS sequence"/>
</dbReference>
<dbReference type="InterPro" id="IPR056120">
    <property type="entry name" value="DUF7703"/>
</dbReference>
<dbReference type="VEuPathDB" id="FungiDB:ASPVEDRAFT_94964"/>
<feature type="domain" description="DUF7703" evidence="2">
    <location>
        <begin position="2"/>
        <end position="234"/>
    </location>
</feature>
<feature type="non-terminal residue" evidence="3">
    <location>
        <position position="242"/>
    </location>
</feature>
<feature type="transmembrane region" description="Helical" evidence="1">
    <location>
        <begin position="32"/>
        <end position="55"/>
    </location>
</feature>
<evidence type="ECO:0000259" key="2">
    <source>
        <dbReference type="Pfam" id="PF24802"/>
    </source>
</evidence>
<reference evidence="4" key="1">
    <citation type="journal article" date="2017" name="Genome Biol.">
        <title>Comparative genomics reveals high biological diversity and specific adaptations in the industrially and medically important fungal genus Aspergillus.</title>
        <authorList>
            <person name="de Vries R.P."/>
            <person name="Riley R."/>
            <person name="Wiebenga A."/>
            <person name="Aguilar-Osorio G."/>
            <person name="Amillis S."/>
            <person name="Uchima C.A."/>
            <person name="Anderluh G."/>
            <person name="Asadollahi M."/>
            <person name="Askin M."/>
            <person name="Barry K."/>
            <person name="Battaglia E."/>
            <person name="Bayram O."/>
            <person name="Benocci T."/>
            <person name="Braus-Stromeyer S.A."/>
            <person name="Caldana C."/>
            <person name="Canovas D."/>
            <person name="Cerqueira G.C."/>
            <person name="Chen F."/>
            <person name="Chen W."/>
            <person name="Choi C."/>
            <person name="Clum A."/>
            <person name="Dos Santos R.A."/>
            <person name="Damasio A.R."/>
            <person name="Diallinas G."/>
            <person name="Emri T."/>
            <person name="Fekete E."/>
            <person name="Flipphi M."/>
            <person name="Freyberg S."/>
            <person name="Gallo A."/>
            <person name="Gournas C."/>
            <person name="Habgood R."/>
            <person name="Hainaut M."/>
            <person name="Harispe M.L."/>
            <person name="Henrissat B."/>
            <person name="Hilden K.S."/>
            <person name="Hope R."/>
            <person name="Hossain A."/>
            <person name="Karabika E."/>
            <person name="Karaffa L."/>
            <person name="Karanyi Z."/>
            <person name="Krasevec N."/>
            <person name="Kuo A."/>
            <person name="Kusch H."/>
            <person name="LaButti K."/>
            <person name="Lagendijk E.L."/>
            <person name="Lapidus A."/>
            <person name="Levasseur A."/>
            <person name="Lindquist E."/>
            <person name="Lipzen A."/>
            <person name="Logrieco A.F."/>
            <person name="MacCabe A."/>
            <person name="Maekelae M.R."/>
            <person name="Malavazi I."/>
            <person name="Melin P."/>
            <person name="Meyer V."/>
            <person name="Mielnichuk N."/>
            <person name="Miskei M."/>
            <person name="Molnar A.P."/>
            <person name="Mule G."/>
            <person name="Ngan C.Y."/>
            <person name="Orejas M."/>
            <person name="Orosz E."/>
            <person name="Ouedraogo J.P."/>
            <person name="Overkamp K.M."/>
            <person name="Park H.-S."/>
            <person name="Perrone G."/>
            <person name="Piumi F."/>
            <person name="Punt P.J."/>
            <person name="Ram A.F."/>
            <person name="Ramon A."/>
            <person name="Rauscher S."/>
            <person name="Record E."/>
            <person name="Riano-Pachon D.M."/>
            <person name="Robert V."/>
            <person name="Roehrig J."/>
            <person name="Ruller R."/>
            <person name="Salamov A."/>
            <person name="Salih N.S."/>
            <person name="Samson R.A."/>
            <person name="Sandor E."/>
            <person name="Sanguinetti M."/>
            <person name="Schuetze T."/>
            <person name="Sepcic K."/>
            <person name="Shelest E."/>
            <person name="Sherlock G."/>
            <person name="Sophianopoulou V."/>
            <person name="Squina F.M."/>
            <person name="Sun H."/>
            <person name="Susca A."/>
            <person name="Todd R.B."/>
            <person name="Tsang A."/>
            <person name="Unkles S.E."/>
            <person name="van de Wiele N."/>
            <person name="van Rossen-Uffink D."/>
            <person name="Oliveira J.V."/>
            <person name="Vesth T.C."/>
            <person name="Visser J."/>
            <person name="Yu J.-H."/>
            <person name="Zhou M."/>
            <person name="Andersen M.R."/>
            <person name="Archer D.B."/>
            <person name="Baker S.E."/>
            <person name="Benoit I."/>
            <person name="Brakhage A.A."/>
            <person name="Braus G.H."/>
            <person name="Fischer R."/>
            <person name="Frisvad J.C."/>
            <person name="Goldman G.H."/>
            <person name="Houbraken J."/>
            <person name="Oakley B."/>
            <person name="Pocsi I."/>
            <person name="Scazzocchio C."/>
            <person name="Seiboth B."/>
            <person name="vanKuyk P.A."/>
            <person name="Wortman J."/>
            <person name="Dyer P.S."/>
            <person name="Grigoriev I.V."/>
        </authorList>
    </citation>
    <scope>NUCLEOTIDE SEQUENCE [LARGE SCALE GENOMIC DNA]</scope>
    <source>
        <strain evidence="4">CBS 583.65</strain>
    </source>
</reference>
<keyword evidence="4" id="KW-1185">Reference proteome</keyword>
<evidence type="ECO:0000256" key="1">
    <source>
        <dbReference type="SAM" id="Phobius"/>
    </source>
</evidence>
<feature type="non-terminal residue" evidence="3">
    <location>
        <position position="1"/>
    </location>
</feature>
<feature type="transmembrane region" description="Helical" evidence="1">
    <location>
        <begin position="61"/>
        <end position="84"/>
    </location>
</feature>
<gene>
    <name evidence="3" type="ORF">ASPVEDRAFT_94964</name>
</gene>
<keyword evidence="1" id="KW-0472">Membrane</keyword>
<feature type="transmembrane region" description="Helical" evidence="1">
    <location>
        <begin position="6"/>
        <end position="25"/>
    </location>
</feature>
<protein>
    <recommendedName>
        <fullName evidence="2">DUF7703 domain-containing protein</fullName>
    </recommendedName>
</protein>
<evidence type="ECO:0000313" key="3">
    <source>
        <dbReference type="EMBL" id="OJI96425.1"/>
    </source>
</evidence>
<organism evidence="3 4">
    <name type="scientific">Aspergillus versicolor CBS 583.65</name>
    <dbReference type="NCBI Taxonomy" id="1036611"/>
    <lineage>
        <taxon>Eukaryota</taxon>
        <taxon>Fungi</taxon>
        <taxon>Dikarya</taxon>
        <taxon>Ascomycota</taxon>
        <taxon>Pezizomycotina</taxon>
        <taxon>Eurotiomycetes</taxon>
        <taxon>Eurotiomycetidae</taxon>
        <taxon>Eurotiales</taxon>
        <taxon>Aspergillaceae</taxon>
        <taxon>Aspergillus</taxon>
        <taxon>Aspergillus subgen. Nidulantes</taxon>
    </lineage>
</organism>
<dbReference type="AlphaFoldDB" id="A0A1L9P4H8"/>
<feature type="transmembrane region" description="Helical" evidence="1">
    <location>
        <begin position="182"/>
        <end position="207"/>
    </location>
</feature>
<proteinExistence type="predicted"/>
<dbReference type="EMBL" id="KV878125">
    <property type="protein sequence ID" value="OJI96425.1"/>
    <property type="molecule type" value="Genomic_DNA"/>
</dbReference>
<feature type="transmembrane region" description="Helical" evidence="1">
    <location>
        <begin position="143"/>
        <end position="161"/>
    </location>
</feature>
<name>A0A1L9P4H8_ASPVE</name>
<accession>A0A1L9P4H8</accession>
<sequence length="242" mass="27182">FVLAAFATLVYYNAIELIVLCLATFKRCGSLYFWCLLITSISLIPHVSGYVLLFFRQDVSRYAAVSLIIIGWICTVTGQSLVLWSRLHFVLHNPRLIKGLLVMIIVNAFLLHTPITVLLFGTVSPRPSLSHTFSVGYNIMERIQLVGFCIQEFILSGVYVWETTKMLRLRSEAHHRRILAQLLAMNVVVLVIDLVVVIVEYIGFYAVQVMFKPVAYSIKLKLEYAVLGRLVQIAQGGSAAAS</sequence>
<dbReference type="OrthoDB" id="405906at2759"/>
<feature type="transmembrane region" description="Helical" evidence="1">
    <location>
        <begin position="96"/>
        <end position="123"/>
    </location>
</feature>
<evidence type="ECO:0000313" key="4">
    <source>
        <dbReference type="Proteomes" id="UP000184073"/>
    </source>
</evidence>